<dbReference type="RefSeq" id="WP_119116455.1">
    <property type="nucleotide sequence ID" value="NZ_QWVS01000013.1"/>
</dbReference>
<gene>
    <name evidence="1" type="ORF">D1953_07010</name>
</gene>
<dbReference type="AlphaFoldDB" id="A0A398BHB3"/>
<sequence>MLVNNKGNFSYEAAGVVLIPGTNKVGEKEFEKFLAHPLMAELDQRGEFVYEKGKTSAKDVIALVEDAYDVDMLEVMKAEEDRKTVLEAIDKRIAELKAE</sequence>
<protein>
    <submittedName>
        <fullName evidence="1">Uncharacterized protein</fullName>
    </submittedName>
</protein>
<evidence type="ECO:0000313" key="1">
    <source>
        <dbReference type="EMBL" id="RID87060.1"/>
    </source>
</evidence>
<name>A0A398BHB3_9BACI</name>
<evidence type="ECO:0000313" key="2">
    <source>
        <dbReference type="Proteomes" id="UP000266016"/>
    </source>
</evidence>
<reference evidence="1 2" key="1">
    <citation type="submission" date="2018-08" db="EMBL/GenBank/DDBJ databases">
        <title>Bacillus jemisoniae sp. nov., Bacillus chryseoplanitiae sp. nov., Bacillus resnikiae sp. nov., and Bacillus frankliniae sp. nov., isolated from Viking spacecraft and associated surfaces.</title>
        <authorList>
            <person name="Seuylemezian A."/>
            <person name="Vaishampayan P."/>
        </authorList>
    </citation>
    <scope>NUCLEOTIDE SEQUENCE [LARGE SCALE GENOMIC DNA]</scope>
    <source>
        <strain evidence="1 2">MA001</strain>
    </source>
</reference>
<keyword evidence="2" id="KW-1185">Reference proteome</keyword>
<comment type="caution">
    <text evidence="1">The sequence shown here is derived from an EMBL/GenBank/DDBJ whole genome shotgun (WGS) entry which is preliminary data.</text>
</comment>
<proteinExistence type="predicted"/>
<dbReference type="Proteomes" id="UP000266016">
    <property type="component" value="Unassembled WGS sequence"/>
</dbReference>
<accession>A0A398BHB3</accession>
<dbReference type="EMBL" id="QWVS01000013">
    <property type="protein sequence ID" value="RID87060.1"/>
    <property type="molecule type" value="Genomic_DNA"/>
</dbReference>
<organism evidence="1 2">
    <name type="scientific">Peribacillus asahii</name>
    <dbReference type="NCBI Taxonomy" id="228899"/>
    <lineage>
        <taxon>Bacteria</taxon>
        <taxon>Bacillati</taxon>
        <taxon>Bacillota</taxon>
        <taxon>Bacilli</taxon>
        <taxon>Bacillales</taxon>
        <taxon>Bacillaceae</taxon>
        <taxon>Peribacillus</taxon>
    </lineage>
</organism>